<dbReference type="InterPro" id="IPR029033">
    <property type="entry name" value="His_PPase_superfam"/>
</dbReference>
<dbReference type="eggNOG" id="COG2062">
    <property type="taxonomic scope" value="Bacteria"/>
</dbReference>
<sequence>MKHLIIMRHAKAEKDAASGEDFDRRLSNRGREEATSVATAMKAYGLKPDFALVSAAARTRDTFAQVEGVFGAINALVSKDLYHAGADAMRRAIEKHENDGDCLLLVGHNPGVQALVADYLFEGAAGADIIEKVRGGYPTATASVFEVDAAGRAIYDGIYLAK</sequence>
<dbReference type="STRING" id="715226.ABI_26160"/>
<dbReference type="AlphaFoldDB" id="F4QPE3"/>
<dbReference type="Proteomes" id="UP000006512">
    <property type="component" value="Unassembled WGS sequence"/>
</dbReference>
<evidence type="ECO:0000313" key="3">
    <source>
        <dbReference type="Proteomes" id="UP000006512"/>
    </source>
</evidence>
<dbReference type="RefSeq" id="WP_006273397.1">
    <property type="nucleotide sequence ID" value="NZ_GL883078.1"/>
</dbReference>
<proteinExistence type="predicted"/>
<protein>
    <submittedName>
        <fullName evidence="2">Phosphoglycerate mutase family protein</fullName>
    </submittedName>
</protein>
<evidence type="ECO:0000256" key="1">
    <source>
        <dbReference type="PIRSR" id="PIRSR613078-2"/>
    </source>
</evidence>
<organism evidence="2 3">
    <name type="scientific">Asticcacaulis biprosthecium C19</name>
    <dbReference type="NCBI Taxonomy" id="715226"/>
    <lineage>
        <taxon>Bacteria</taxon>
        <taxon>Pseudomonadati</taxon>
        <taxon>Pseudomonadota</taxon>
        <taxon>Alphaproteobacteria</taxon>
        <taxon>Caulobacterales</taxon>
        <taxon>Caulobacteraceae</taxon>
        <taxon>Asticcacaulis</taxon>
    </lineage>
</organism>
<dbReference type="PANTHER" id="PTHR47623">
    <property type="entry name" value="OS09G0287300 PROTEIN"/>
    <property type="match status" value="1"/>
</dbReference>
<keyword evidence="3" id="KW-1185">Reference proteome</keyword>
<reference evidence="3" key="1">
    <citation type="submission" date="2011-03" db="EMBL/GenBank/DDBJ databases">
        <title>Draft genome sequence of Brevundimonas diminuta.</title>
        <authorList>
            <person name="Brown P.J.B."/>
            <person name="Buechlein A."/>
            <person name="Hemmerich C."/>
            <person name="Brun Y.V."/>
        </authorList>
    </citation>
    <scope>NUCLEOTIDE SEQUENCE [LARGE SCALE GENOMIC DNA]</scope>
    <source>
        <strain evidence="3">C19</strain>
    </source>
</reference>
<gene>
    <name evidence="2" type="ORF">ABI_26160</name>
</gene>
<feature type="binding site" evidence="1">
    <location>
        <position position="58"/>
    </location>
    <ligand>
        <name>substrate</name>
    </ligand>
</feature>
<dbReference type="Pfam" id="PF00300">
    <property type="entry name" value="His_Phos_1"/>
    <property type="match status" value="1"/>
</dbReference>
<dbReference type="EMBL" id="GL883078">
    <property type="protein sequence ID" value="EGF91201.1"/>
    <property type="molecule type" value="Genomic_DNA"/>
</dbReference>
<dbReference type="SUPFAM" id="SSF53254">
    <property type="entry name" value="Phosphoglycerate mutase-like"/>
    <property type="match status" value="1"/>
</dbReference>
<evidence type="ECO:0000313" key="2">
    <source>
        <dbReference type="EMBL" id="EGF91201.1"/>
    </source>
</evidence>
<accession>F4QPE3</accession>
<dbReference type="PANTHER" id="PTHR47623:SF1">
    <property type="entry name" value="OS09G0287300 PROTEIN"/>
    <property type="match status" value="1"/>
</dbReference>
<dbReference type="HOGENOM" id="CLU_084603_2_3_5"/>
<dbReference type="InterPro" id="IPR013078">
    <property type="entry name" value="His_Pase_superF_clade-1"/>
</dbReference>
<dbReference type="CDD" id="cd07067">
    <property type="entry name" value="HP_PGM_like"/>
    <property type="match status" value="1"/>
</dbReference>
<name>F4QPE3_9CAUL</name>
<dbReference type="Gene3D" id="3.40.50.1240">
    <property type="entry name" value="Phosphoglycerate mutase-like"/>
    <property type="match status" value="1"/>
</dbReference>